<accession>A0ACA9S2S6</accession>
<keyword evidence="2" id="KW-1185">Reference proteome</keyword>
<dbReference type="Proteomes" id="UP000789920">
    <property type="component" value="Unassembled WGS sequence"/>
</dbReference>
<feature type="non-terminal residue" evidence="1">
    <location>
        <position position="1"/>
    </location>
</feature>
<name>A0ACA9S2S6_9GLOM</name>
<comment type="caution">
    <text evidence="1">The sequence shown here is derived from an EMBL/GenBank/DDBJ whole genome shotgun (WGS) entry which is preliminary data.</text>
</comment>
<sequence>VNKQKITLKQVDETGELILYKEKSAAEEIKKKLSLIFQLTGQKEEKKFILPKPPLITSLLLFEAKSQLGFSVAQTTQLAQKLYEGGAHESIHPTYLDYQPEEIKSSLTEEEYKLYKLIYNHTLASLMMAPEVYFPNYNVKLKSELIALWSPAVPGISQLEAYKIEVQEYQENKPVRYNEGSLVQELEKLGIGRPSTYNLFGRVLLKRGYAKLNEKGQFIPTPLGIA</sequence>
<gene>
    <name evidence="1" type="ORF">RPERSI_LOCUS25649</name>
</gene>
<evidence type="ECO:0000313" key="2">
    <source>
        <dbReference type="Proteomes" id="UP000789920"/>
    </source>
</evidence>
<evidence type="ECO:0000313" key="1">
    <source>
        <dbReference type="EMBL" id="CAG8821720.1"/>
    </source>
</evidence>
<protein>
    <submittedName>
        <fullName evidence="1">7247_t:CDS:1</fullName>
    </submittedName>
</protein>
<organism evidence="1 2">
    <name type="scientific">Racocetra persica</name>
    <dbReference type="NCBI Taxonomy" id="160502"/>
    <lineage>
        <taxon>Eukaryota</taxon>
        <taxon>Fungi</taxon>
        <taxon>Fungi incertae sedis</taxon>
        <taxon>Mucoromycota</taxon>
        <taxon>Glomeromycotina</taxon>
        <taxon>Glomeromycetes</taxon>
        <taxon>Diversisporales</taxon>
        <taxon>Gigasporaceae</taxon>
        <taxon>Racocetra</taxon>
    </lineage>
</organism>
<dbReference type="EMBL" id="CAJVQC010085256">
    <property type="protein sequence ID" value="CAG8821720.1"/>
    <property type="molecule type" value="Genomic_DNA"/>
</dbReference>
<reference evidence="1" key="1">
    <citation type="submission" date="2021-06" db="EMBL/GenBank/DDBJ databases">
        <authorList>
            <person name="Kallberg Y."/>
            <person name="Tangrot J."/>
            <person name="Rosling A."/>
        </authorList>
    </citation>
    <scope>NUCLEOTIDE SEQUENCE</scope>
    <source>
        <strain evidence="1">MA461A</strain>
    </source>
</reference>
<proteinExistence type="predicted"/>
<feature type="non-terminal residue" evidence="1">
    <location>
        <position position="226"/>
    </location>
</feature>